<reference evidence="4 6" key="2">
    <citation type="submission" date="2023-09" db="EMBL/GenBank/DDBJ databases">
        <title>Complete-Gapless Cercospora beticola genome.</title>
        <authorList>
            <person name="Wyatt N.A."/>
            <person name="Spanner R.E."/>
            <person name="Bolton M.D."/>
        </authorList>
    </citation>
    <scope>NUCLEOTIDE SEQUENCE [LARGE SCALE GENOMIC DNA]</scope>
    <source>
        <strain evidence="4">Cb09-40</strain>
    </source>
</reference>
<feature type="signal peptide" evidence="1">
    <location>
        <begin position="1"/>
        <end position="19"/>
    </location>
</feature>
<evidence type="ECO:0000313" key="3">
    <source>
        <dbReference type="EMBL" id="PIB03067.1"/>
    </source>
</evidence>
<proteinExistence type="predicted"/>
<accession>A0A2G5IDY8</accession>
<evidence type="ECO:0000313" key="4">
    <source>
        <dbReference type="EMBL" id="WPB04347.1"/>
    </source>
</evidence>
<sequence>MQYLKSISLLACLLVASDAAVVKRSNCRAGQTTIDGQLFTTQCDVDRAGNNFGNPVRTTPSGCAAACAADSTCVTSQYNTGNGFCYLKNSPNQLSLVPGTNTYDRGSGCTSNINVSGCTVQCDTDSPGNDISGTYTGSYAQCAVLCKENAQCVTAQYNAGNGYCYQKSRVNGDGFRPVAGTHSLVCPH</sequence>
<name>A0A2G5IDY8_CERBT</name>
<dbReference type="EMBL" id="LKMD01000099">
    <property type="protein sequence ID" value="PIB03067.1"/>
    <property type="molecule type" value="Genomic_DNA"/>
</dbReference>
<keyword evidence="1" id="KW-0732">Signal</keyword>
<keyword evidence="6" id="KW-1185">Reference proteome</keyword>
<evidence type="ECO:0000313" key="5">
    <source>
        <dbReference type="Proteomes" id="UP000230605"/>
    </source>
</evidence>
<protein>
    <recommendedName>
        <fullName evidence="2">Apple domain-containing protein</fullName>
    </recommendedName>
</protein>
<dbReference type="Proteomes" id="UP001302367">
    <property type="component" value="Chromosome 5"/>
</dbReference>
<reference evidence="3 5" key="1">
    <citation type="submission" date="2015-10" db="EMBL/GenBank/DDBJ databases">
        <title>The cercosporin biosynthetic gene cluster was horizontally transferred to several fungal lineages and shown to be expanded in Cercospora beticola based on microsynteny with recipient genomes.</title>
        <authorList>
            <person name="De Jonge R."/>
            <person name="Ebert M.K."/>
            <person name="Suttle J.C."/>
            <person name="Jurick Ii W.M."/>
            <person name="Secor G.A."/>
            <person name="Thomma B.P."/>
            <person name="Van De Peer Y."/>
            <person name="Bolton M.D."/>
        </authorList>
    </citation>
    <scope>NUCLEOTIDE SEQUENCE [LARGE SCALE GENOMIC DNA]</scope>
    <source>
        <strain evidence="3 5">09-40</strain>
    </source>
</reference>
<dbReference type="AlphaFoldDB" id="A0A2G5IDY8"/>
<gene>
    <name evidence="3" type="ORF">CB0940_11973</name>
    <name evidence="4" type="ORF">RHO25_008993</name>
</gene>
<feature type="domain" description="Apple" evidence="2">
    <location>
        <begin position="45"/>
        <end position="88"/>
    </location>
</feature>
<feature type="chain" id="PRO_5013875539" description="Apple domain-containing protein" evidence="1">
    <location>
        <begin position="20"/>
        <end position="188"/>
    </location>
</feature>
<dbReference type="Proteomes" id="UP000230605">
    <property type="component" value="Chromosome 10"/>
</dbReference>
<dbReference type="Gene3D" id="3.50.4.10">
    <property type="entry name" value="Hepatocyte Growth Factor"/>
    <property type="match status" value="2"/>
</dbReference>
<dbReference type="Pfam" id="PF14295">
    <property type="entry name" value="PAN_4"/>
    <property type="match status" value="2"/>
</dbReference>
<evidence type="ECO:0000256" key="1">
    <source>
        <dbReference type="SAM" id="SignalP"/>
    </source>
</evidence>
<dbReference type="EMBL" id="CP134188">
    <property type="protein sequence ID" value="WPB04347.1"/>
    <property type="molecule type" value="Genomic_DNA"/>
</dbReference>
<feature type="domain" description="Apple" evidence="2">
    <location>
        <begin position="124"/>
        <end position="168"/>
    </location>
</feature>
<evidence type="ECO:0000313" key="6">
    <source>
        <dbReference type="Proteomes" id="UP001302367"/>
    </source>
</evidence>
<evidence type="ECO:0000259" key="2">
    <source>
        <dbReference type="Pfam" id="PF14295"/>
    </source>
</evidence>
<dbReference type="OrthoDB" id="3622063at2759"/>
<organism evidence="3 5">
    <name type="scientific">Cercospora beticola</name>
    <name type="common">Sugarbeet leaf spot fungus</name>
    <dbReference type="NCBI Taxonomy" id="122368"/>
    <lineage>
        <taxon>Eukaryota</taxon>
        <taxon>Fungi</taxon>
        <taxon>Dikarya</taxon>
        <taxon>Ascomycota</taxon>
        <taxon>Pezizomycotina</taxon>
        <taxon>Dothideomycetes</taxon>
        <taxon>Dothideomycetidae</taxon>
        <taxon>Mycosphaerellales</taxon>
        <taxon>Mycosphaerellaceae</taxon>
        <taxon>Cercospora</taxon>
    </lineage>
</organism>
<dbReference type="InterPro" id="IPR003609">
    <property type="entry name" value="Pan_app"/>
</dbReference>